<dbReference type="PANTHER" id="PTHR48104">
    <property type="entry name" value="METACASPASE-4"/>
    <property type="match status" value="1"/>
</dbReference>
<organism evidence="2">
    <name type="scientific">viral metagenome</name>
    <dbReference type="NCBI Taxonomy" id="1070528"/>
    <lineage>
        <taxon>unclassified sequences</taxon>
        <taxon>metagenomes</taxon>
        <taxon>organismal metagenomes</taxon>
    </lineage>
</organism>
<evidence type="ECO:0000313" key="2">
    <source>
        <dbReference type="EMBL" id="QHS84353.1"/>
    </source>
</evidence>
<dbReference type="SUPFAM" id="SSF52129">
    <property type="entry name" value="Caspase-like"/>
    <property type="match status" value="1"/>
</dbReference>
<dbReference type="InterPro" id="IPR029030">
    <property type="entry name" value="Caspase-like_dom_sf"/>
</dbReference>
<reference evidence="2" key="1">
    <citation type="journal article" date="2020" name="Nature">
        <title>Giant virus diversity and host interactions through global metagenomics.</title>
        <authorList>
            <person name="Schulz F."/>
            <person name="Roux S."/>
            <person name="Paez-Espino D."/>
            <person name="Jungbluth S."/>
            <person name="Walsh D.A."/>
            <person name="Denef V.J."/>
            <person name="McMahon K.D."/>
            <person name="Konstantinidis K.T."/>
            <person name="Eloe-Fadrosh E.A."/>
            <person name="Kyrpides N.C."/>
            <person name="Woyke T."/>
        </authorList>
    </citation>
    <scope>NUCLEOTIDE SEQUENCE</scope>
    <source>
        <strain evidence="2">GVMAG-S-ERX555965-48</strain>
    </source>
</reference>
<dbReference type="InterPro" id="IPR050452">
    <property type="entry name" value="Metacaspase"/>
</dbReference>
<dbReference type="GO" id="GO:0004197">
    <property type="term" value="F:cysteine-type endopeptidase activity"/>
    <property type="evidence" value="ECO:0007669"/>
    <property type="project" value="InterPro"/>
</dbReference>
<accession>A0A6C0AY00</accession>
<dbReference type="Pfam" id="PF00656">
    <property type="entry name" value="Peptidase_C14"/>
    <property type="match status" value="1"/>
</dbReference>
<name>A0A6C0AY00_9ZZZZ</name>
<dbReference type="Gene3D" id="3.40.50.12660">
    <property type="match status" value="1"/>
</dbReference>
<protein>
    <recommendedName>
        <fullName evidence="1">Peptidase C14 caspase domain-containing protein</fullName>
    </recommendedName>
</protein>
<dbReference type="EMBL" id="MN738783">
    <property type="protein sequence ID" value="QHS84353.1"/>
    <property type="molecule type" value="Genomic_DNA"/>
</dbReference>
<dbReference type="InterPro" id="IPR011600">
    <property type="entry name" value="Pept_C14_caspase"/>
</dbReference>
<dbReference type="PANTHER" id="PTHR48104:SF30">
    <property type="entry name" value="METACASPASE-1"/>
    <property type="match status" value="1"/>
</dbReference>
<dbReference type="AlphaFoldDB" id="A0A6C0AY00"/>
<evidence type="ECO:0000259" key="1">
    <source>
        <dbReference type="Pfam" id="PF00656"/>
    </source>
</evidence>
<dbReference type="GO" id="GO:0005737">
    <property type="term" value="C:cytoplasm"/>
    <property type="evidence" value="ECO:0007669"/>
    <property type="project" value="TreeGrafter"/>
</dbReference>
<dbReference type="GO" id="GO:0006508">
    <property type="term" value="P:proteolysis"/>
    <property type="evidence" value="ECO:0007669"/>
    <property type="project" value="InterPro"/>
</dbReference>
<proteinExistence type="predicted"/>
<feature type="domain" description="Peptidase C14 caspase" evidence="1">
    <location>
        <begin position="14"/>
        <end position="278"/>
    </location>
</feature>
<sequence>MEKIIYYLIYIMVKRALLIGINYIDANSQYRLNGCINDAINVENLLIDAYNYDINNIKLLRDDIYYWDDNLYPSTKNITRELNNILEISNDDDEIWIHYSGHGFYSTDNNSDETDKKDELIVSVNEKGHLNILLDDELHKIFSKYNKNTNIFMVFDCCNSGTIADLKYTYRLKKNDTKTINDDAFKIDNEYVIEKNTENSSSQLKNIHLLSGSRDDQYSYDAFNRKSQLPMGAMTSSLLHIIRKNKHEMNLFNLHKSICLDLISKGFVDQTPCLSMSNENPSFYLSKVNNDVGKTRINFKIQYNNNKKMYMNLF</sequence>